<feature type="compositionally biased region" description="Low complexity" evidence="1">
    <location>
        <begin position="142"/>
        <end position="155"/>
    </location>
</feature>
<dbReference type="RefSeq" id="XP_037151116.1">
    <property type="nucleotide sequence ID" value="XM_037292577.1"/>
</dbReference>
<feature type="region of interest" description="Disordered" evidence="1">
    <location>
        <begin position="1"/>
        <end position="36"/>
    </location>
</feature>
<protein>
    <submittedName>
        <fullName evidence="2">Uncharacterized protein</fullName>
    </submittedName>
</protein>
<evidence type="ECO:0000313" key="3">
    <source>
        <dbReference type="Proteomes" id="UP000593566"/>
    </source>
</evidence>
<name>A0A8H6CEE4_9LECA</name>
<dbReference type="GeneID" id="59330063"/>
<organism evidence="2 3">
    <name type="scientific">Letharia lupina</name>
    <dbReference type="NCBI Taxonomy" id="560253"/>
    <lineage>
        <taxon>Eukaryota</taxon>
        <taxon>Fungi</taxon>
        <taxon>Dikarya</taxon>
        <taxon>Ascomycota</taxon>
        <taxon>Pezizomycotina</taxon>
        <taxon>Lecanoromycetes</taxon>
        <taxon>OSLEUM clade</taxon>
        <taxon>Lecanoromycetidae</taxon>
        <taxon>Lecanorales</taxon>
        <taxon>Lecanorineae</taxon>
        <taxon>Parmeliaceae</taxon>
        <taxon>Letharia</taxon>
    </lineage>
</organism>
<dbReference type="AlphaFoldDB" id="A0A8H6CEE4"/>
<accession>A0A8H6CEE4</accession>
<dbReference type="Proteomes" id="UP000593566">
    <property type="component" value="Unassembled WGS sequence"/>
</dbReference>
<feature type="compositionally biased region" description="Polar residues" evidence="1">
    <location>
        <begin position="74"/>
        <end position="85"/>
    </location>
</feature>
<gene>
    <name evidence="2" type="ORF">HO133_001649</name>
</gene>
<keyword evidence="3" id="KW-1185">Reference proteome</keyword>
<evidence type="ECO:0000313" key="2">
    <source>
        <dbReference type="EMBL" id="KAF6221681.1"/>
    </source>
</evidence>
<feature type="region of interest" description="Disordered" evidence="1">
    <location>
        <begin position="74"/>
        <end position="155"/>
    </location>
</feature>
<evidence type="ECO:0000256" key="1">
    <source>
        <dbReference type="SAM" id="MobiDB-lite"/>
    </source>
</evidence>
<feature type="compositionally biased region" description="Polar residues" evidence="1">
    <location>
        <begin position="1"/>
        <end position="14"/>
    </location>
</feature>
<comment type="caution">
    <text evidence="2">The sequence shown here is derived from an EMBL/GenBank/DDBJ whole genome shotgun (WGS) entry which is preliminary data.</text>
</comment>
<proteinExistence type="predicted"/>
<reference evidence="2 3" key="1">
    <citation type="journal article" date="2020" name="Genomics">
        <title>Complete, high-quality genomes from long-read metagenomic sequencing of two wolf lichen thalli reveals enigmatic genome architecture.</title>
        <authorList>
            <person name="McKenzie S.K."/>
            <person name="Walston R.F."/>
            <person name="Allen J.L."/>
        </authorList>
    </citation>
    <scope>NUCLEOTIDE SEQUENCE [LARGE SCALE GENOMIC DNA]</scope>
    <source>
        <strain evidence="2">WasteWater1</strain>
    </source>
</reference>
<sequence length="296" mass="31655">MNVGTDNETGTVSSAGVIFDTGPNPHSLSEQPPRPSCRVLAEAGQKPSQPTFEGIPVDIRAMIYNHILNTEADSSLRSASETRAQLSPRRGGPGLPTHTWHEMEPSADGATSQRPARPESRCARTRPSRVRVARDQPGKPQTSSAPTTTTSTTPACEAFPEPRSNLLTNLPRPVPFSDTQLHVMRSLGPDYRNSHHHHRTDAAANDMDNCIARNNIHIREACPSLTTFSLSIFSRPPLTPQSQARARTALALGELGKRPDRLSVVSTLPDSAVAVCARAIAPGADGEGCGVCTVAI</sequence>
<dbReference type="EMBL" id="JACCJB010000013">
    <property type="protein sequence ID" value="KAF6221681.1"/>
    <property type="molecule type" value="Genomic_DNA"/>
</dbReference>